<dbReference type="InterPro" id="IPR006143">
    <property type="entry name" value="RND_pump_MFP"/>
</dbReference>
<evidence type="ECO:0000259" key="6">
    <source>
        <dbReference type="Pfam" id="PF25954"/>
    </source>
</evidence>
<dbReference type="GO" id="GO:1990281">
    <property type="term" value="C:efflux pump complex"/>
    <property type="evidence" value="ECO:0007669"/>
    <property type="project" value="TreeGrafter"/>
</dbReference>
<keyword evidence="2" id="KW-0175">Coiled coil</keyword>
<dbReference type="PANTHER" id="PTHR30469:SF16">
    <property type="entry name" value="HAE1 FAMILY EFFLUX PUMP MFP COMPONENT"/>
    <property type="match status" value="1"/>
</dbReference>
<comment type="similarity">
    <text evidence="1">Belongs to the membrane fusion protein (MFP) (TC 8.A.1) family.</text>
</comment>
<keyword evidence="9" id="KW-1185">Reference proteome</keyword>
<dbReference type="SUPFAM" id="SSF111369">
    <property type="entry name" value="HlyD-like secretion proteins"/>
    <property type="match status" value="1"/>
</dbReference>
<evidence type="ECO:0000256" key="1">
    <source>
        <dbReference type="ARBA" id="ARBA00009477"/>
    </source>
</evidence>
<dbReference type="Gene3D" id="2.40.30.170">
    <property type="match status" value="1"/>
</dbReference>
<comment type="caution">
    <text evidence="8">The sequence shown here is derived from an EMBL/GenBank/DDBJ whole genome shotgun (WGS) entry which is preliminary data.</text>
</comment>
<dbReference type="AlphaFoldDB" id="A0AAW9R5E7"/>
<accession>A0AAW9R5E7</accession>
<evidence type="ECO:0000259" key="7">
    <source>
        <dbReference type="Pfam" id="PF25989"/>
    </source>
</evidence>
<name>A0AAW9R5E7_9GAMM</name>
<dbReference type="Gene3D" id="1.10.287.470">
    <property type="entry name" value="Helix hairpin bin"/>
    <property type="match status" value="1"/>
</dbReference>
<dbReference type="NCBIfam" id="TIGR01730">
    <property type="entry name" value="RND_mfp"/>
    <property type="match status" value="1"/>
</dbReference>
<dbReference type="Pfam" id="PF25954">
    <property type="entry name" value="Beta-barrel_RND_2"/>
    <property type="match status" value="1"/>
</dbReference>
<dbReference type="GO" id="GO:0015562">
    <property type="term" value="F:efflux transmembrane transporter activity"/>
    <property type="evidence" value="ECO:0007669"/>
    <property type="project" value="TreeGrafter"/>
</dbReference>
<evidence type="ECO:0000313" key="8">
    <source>
        <dbReference type="EMBL" id="MEJ8566697.1"/>
    </source>
</evidence>
<evidence type="ECO:0000313" key="9">
    <source>
        <dbReference type="Proteomes" id="UP001359886"/>
    </source>
</evidence>
<evidence type="ECO:0000259" key="5">
    <source>
        <dbReference type="Pfam" id="PF25917"/>
    </source>
</evidence>
<evidence type="ECO:0000256" key="2">
    <source>
        <dbReference type="SAM" id="Coils"/>
    </source>
</evidence>
<protein>
    <submittedName>
        <fullName evidence="8">Efflux RND transporter periplasmic adaptor subunit</fullName>
    </submittedName>
</protein>
<dbReference type="Pfam" id="PF25989">
    <property type="entry name" value="YknX_C"/>
    <property type="match status" value="1"/>
</dbReference>
<dbReference type="EMBL" id="JAZHOG010000002">
    <property type="protein sequence ID" value="MEJ8566697.1"/>
    <property type="molecule type" value="Genomic_DNA"/>
</dbReference>
<dbReference type="RefSeq" id="WP_354694019.1">
    <property type="nucleotide sequence ID" value="NZ_JAZHOG010000002.1"/>
</dbReference>
<dbReference type="PANTHER" id="PTHR30469">
    <property type="entry name" value="MULTIDRUG RESISTANCE PROTEIN MDTA"/>
    <property type="match status" value="1"/>
</dbReference>
<feature type="chain" id="PRO_5043320243" evidence="4">
    <location>
        <begin position="24"/>
        <end position="338"/>
    </location>
</feature>
<feature type="coiled-coil region" evidence="2">
    <location>
        <begin position="82"/>
        <end position="142"/>
    </location>
</feature>
<evidence type="ECO:0000256" key="3">
    <source>
        <dbReference type="SAM" id="MobiDB-lite"/>
    </source>
</evidence>
<dbReference type="InterPro" id="IPR058637">
    <property type="entry name" value="YknX-like_C"/>
</dbReference>
<sequence>MLLRLLVLFTGFFLIASTSWAQAPDVIVTRAAVKAFPLSAEALGNARANEAIEVRAEITAAITAIRFEEGQWVEQGTVLVELENAEQLAELAAAKAALVESRSQYQRAEELYRTNVVATSQLEQLKAQFEANEAAVRAAQSRLDHTIIRAPFSGRLGLRRVSVGAVVDTDTVITTLDDTSRIKLDFDVPEVFVARLEPGLRVLARSAAWPDQHFEGQVTTIDTRLDPVTRTVTVRALLPNEEGYLRPGMFLTVSLLKDDVLALMVPEEAIVPERSKQFVFVVTPGDLVEMREVRTGRRRPGEVEVLQGLADGEWVISEGTQKARDGEPVNVASRVEAG</sequence>
<feature type="signal peptide" evidence="4">
    <location>
        <begin position="1"/>
        <end position="23"/>
    </location>
</feature>
<keyword evidence="4" id="KW-0732">Signal</keyword>
<dbReference type="Proteomes" id="UP001359886">
    <property type="component" value="Unassembled WGS sequence"/>
</dbReference>
<dbReference type="Gene3D" id="2.40.420.20">
    <property type="match status" value="1"/>
</dbReference>
<dbReference type="Gene3D" id="2.40.50.100">
    <property type="match status" value="1"/>
</dbReference>
<dbReference type="FunFam" id="2.40.30.170:FF:000010">
    <property type="entry name" value="Efflux RND transporter periplasmic adaptor subunit"/>
    <property type="match status" value="1"/>
</dbReference>
<proteinExistence type="inferred from homology"/>
<feature type="domain" description="YknX-like C-terminal permuted SH3-like" evidence="7">
    <location>
        <begin position="262"/>
        <end position="331"/>
    </location>
</feature>
<feature type="domain" description="CusB-like beta-barrel" evidence="6">
    <location>
        <begin position="184"/>
        <end position="256"/>
    </location>
</feature>
<feature type="region of interest" description="Disordered" evidence="3">
    <location>
        <begin position="318"/>
        <end position="338"/>
    </location>
</feature>
<reference evidence="8 9" key="1">
    <citation type="submission" date="2024-02" db="EMBL/GenBank/DDBJ databases">
        <title>A novel Wenzhouxiangellaceae bacterium, isolated from coastal sediments.</title>
        <authorList>
            <person name="Du Z.-J."/>
            <person name="Ye Y.-Q."/>
            <person name="Zhang X.-Y."/>
        </authorList>
    </citation>
    <scope>NUCLEOTIDE SEQUENCE [LARGE SCALE GENOMIC DNA]</scope>
    <source>
        <strain evidence="8 9">CH-27</strain>
    </source>
</reference>
<dbReference type="InterPro" id="IPR058792">
    <property type="entry name" value="Beta-barrel_RND_2"/>
</dbReference>
<feature type="domain" description="Multidrug resistance protein MdtA-like barrel-sandwich hybrid" evidence="5">
    <location>
        <begin position="51"/>
        <end position="170"/>
    </location>
</feature>
<evidence type="ECO:0000256" key="4">
    <source>
        <dbReference type="SAM" id="SignalP"/>
    </source>
</evidence>
<dbReference type="InterPro" id="IPR058625">
    <property type="entry name" value="MdtA-like_BSH"/>
</dbReference>
<organism evidence="8 9">
    <name type="scientific">Elongatibacter sediminis</name>
    <dbReference type="NCBI Taxonomy" id="3119006"/>
    <lineage>
        <taxon>Bacteria</taxon>
        <taxon>Pseudomonadati</taxon>
        <taxon>Pseudomonadota</taxon>
        <taxon>Gammaproteobacteria</taxon>
        <taxon>Chromatiales</taxon>
        <taxon>Wenzhouxiangellaceae</taxon>
        <taxon>Elongatibacter</taxon>
    </lineage>
</organism>
<dbReference type="Pfam" id="PF25917">
    <property type="entry name" value="BSH_RND"/>
    <property type="match status" value="1"/>
</dbReference>
<gene>
    <name evidence="8" type="ORF">V3330_03565</name>
</gene>